<dbReference type="CDD" id="cd11053">
    <property type="entry name" value="CYP110-like"/>
    <property type="match status" value="1"/>
</dbReference>
<comment type="similarity">
    <text evidence="1">Belongs to the cytochrome P450 family.</text>
</comment>
<dbReference type="SUPFAM" id="SSF48264">
    <property type="entry name" value="Cytochrome P450"/>
    <property type="match status" value="1"/>
</dbReference>
<keyword evidence="4" id="KW-0479">Metal-binding</keyword>
<keyword evidence="2" id="KW-0489">Methyltransferase</keyword>
<dbReference type="PRINTS" id="PR00463">
    <property type="entry name" value="EP450I"/>
</dbReference>
<dbReference type="InterPro" id="IPR029063">
    <property type="entry name" value="SAM-dependent_MTases_sf"/>
</dbReference>
<evidence type="ECO:0000256" key="1">
    <source>
        <dbReference type="ARBA" id="ARBA00010617"/>
    </source>
</evidence>
<evidence type="ECO:0000259" key="5">
    <source>
        <dbReference type="Pfam" id="PF08241"/>
    </source>
</evidence>
<accession>A0A7I7QT44</accession>
<reference evidence="6 7" key="1">
    <citation type="journal article" date="2019" name="Emerg. Microbes Infect.">
        <title>Comprehensive subspecies identification of 175 nontuberculous mycobacteria species based on 7547 genomic profiles.</title>
        <authorList>
            <person name="Matsumoto Y."/>
            <person name="Kinjo T."/>
            <person name="Motooka D."/>
            <person name="Nabeya D."/>
            <person name="Jung N."/>
            <person name="Uechi K."/>
            <person name="Horii T."/>
            <person name="Iida T."/>
            <person name="Fujita J."/>
            <person name="Nakamura S."/>
        </authorList>
    </citation>
    <scope>NUCLEOTIDE SEQUENCE [LARGE SCALE GENOMIC DNA]</scope>
    <source>
        <strain evidence="6 7">JCM 17899</strain>
    </source>
</reference>
<dbReference type="InterPro" id="IPR036396">
    <property type="entry name" value="Cyt_P450_sf"/>
</dbReference>
<dbReference type="EMBL" id="AP022588">
    <property type="protein sequence ID" value="BBY29220.1"/>
    <property type="molecule type" value="Genomic_DNA"/>
</dbReference>
<dbReference type="GO" id="GO:0005506">
    <property type="term" value="F:iron ion binding"/>
    <property type="evidence" value="ECO:0007669"/>
    <property type="project" value="InterPro"/>
</dbReference>
<dbReference type="GO" id="GO:0008757">
    <property type="term" value="F:S-adenosylmethionine-dependent methyltransferase activity"/>
    <property type="evidence" value="ECO:0007669"/>
    <property type="project" value="InterPro"/>
</dbReference>
<keyword evidence="3" id="KW-0808">Transferase</keyword>
<dbReference type="AlphaFoldDB" id="A0A7I7QT44"/>
<dbReference type="InterPro" id="IPR001128">
    <property type="entry name" value="Cyt_P450"/>
</dbReference>
<proteinExistence type="inferred from homology"/>
<dbReference type="NCBIfam" id="NF045823">
    <property type="entry name" value="PthPhpthDimycoMt"/>
    <property type="match status" value="1"/>
</dbReference>
<dbReference type="GO" id="GO:0032259">
    <property type="term" value="P:methylation"/>
    <property type="evidence" value="ECO:0007669"/>
    <property type="project" value="UniProtKB-KW"/>
</dbReference>
<evidence type="ECO:0000256" key="2">
    <source>
        <dbReference type="ARBA" id="ARBA00022603"/>
    </source>
</evidence>
<evidence type="ECO:0000313" key="7">
    <source>
        <dbReference type="Proteomes" id="UP000467193"/>
    </source>
</evidence>
<dbReference type="Pfam" id="PF00067">
    <property type="entry name" value="p450"/>
    <property type="match status" value="1"/>
</dbReference>
<dbReference type="PRINTS" id="PR00385">
    <property type="entry name" value="P450"/>
</dbReference>
<dbReference type="GO" id="GO:0016705">
    <property type="term" value="F:oxidoreductase activity, acting on paired donors, with incorporation or reduction of molecular oxygen"/>
    <property type="evidence" value="ECO:0007669"/>
    <property type="project" value="InterPro"/>
</dbReference>
<dbReference type="Pfam" id="PF08241">
    <property type="entry name" value="Methyltransf_11"/>
    <property type="match status" value="1"/>
</dbReference>
<dbReference type="PANTHER" id="PTHR24305">
    <property type="entry name" value="CYTOCHROME P450"/>
    <property type="match status" value="1"/>
</dbReference>
<keyword evidence="4" id="KW-0349">Heme</keyword>
<dbReference type="InterPro" id="IPR050121">
    <property type="entry name" value="Cytochrome_P450_monoxygenase"/>
</dbReference>
<evidence type="ECO:0000256" key="3">
    <source>
        <dbReference type="ARBA" id="ARBA00022679"/>
    </source>
</evidence>
<dbReference type="GO" id="GO:0004497">
    <property type="term" value="F:monooxygenase activity"/>
    <property type="evidence" value="ECO:0007669"/>
    <property type="project" value="InterPro"/>
</dbReference>
<comment type="cofactor">
    <cofactor evidence="4">
        <name>heme</name>
        <dbReference type="ChEBI" id="CHEBI:30413"/>
    </cofactor>
</comment>
<dbReference type="InterPro" id="IPR013216">
    <property type="entry name" value="Methyltransf_11"/>
</dbReference>
<keyword evidence="4" id="KW-0408">Iron</keyword>
<gene>
    <name evidence="6" type="ORF">MSEDJ_33160</name>
</gene>
<dbReference type="Proteomes" id="UP000467193">
    <property type="component" value="Chromosome"/>
</dbReference>
<dbReference type="Gene3D" id="3.40.50.150">
    <property type="entry name" value="Vaccinia Virus protein VP39"/>
    <property type="match status" value="1"/>
</dbReference>
<dbReference type="InterPro" id="IPR054877">
    <property type="entry name" value="PthPhpthDimycoMt"/>
</dbReference>
<dbReference type="SUPFAM" id="SSF53335">
    <property type="entry name" value="S-adenosyl-L-methionine-dependent methyltransferases"/>
    <property type="match status" value="1"/>
</dbReference>
<evidence type="ECO:0000313" key="6">
    <source>
        <dbReference type="EMBL" id="BBY29220.1"/>
    </source>
</evidence>
<dbReference type="KEGG" id="msei:MSEDJ_33160"/>
<feature type="binding site" description="axial binding residue" evidence="4">
    <location>
        <position position="354"/>
    </location>
    <ligand>
        <name>heme</name>
        <dbReference type="ChEBI" id="CHEBI:30413"/>
    </ligand>
    <ligandPart>
        <name>Fe</name>
        <dbReference type="ChEBI" id="CHEBI:18248"/>
    </ligandPart>
</feature>
<dbReference type="Gene3D" id="1.10.630.10">
    <property type="entry name" value="Cytochrome P450"/>
    <property type="match status" value="1"/>
</dbReference>
<keyword evidence="7" id="KW-1185">Reference proteome</keyword>
<dbReference type="InterPro" id="IPR002401">
    <property type="entry name" value="Cyt_P450_E_grp-I"/>
</dbReference>
<protein>
    <recommendedName>
        <fullName evidence="5">Methyltransferase type 11 domain-containing protein</fullName>
    </recommendedName>
</protein>
<organism evidence="6 7">
    <name type="scientific">Mycolicibacterium sediminis</name>
    <dbReference type="NCBI Taxonomy" id="1286180"/>
    <lineage>
        <taxon>Bacteria</taxon>
        <taxon>Bacillati</taxon>
        <taxon>Actinomycetota</taxon>
        <taxon>Actinomycetes</taxon>
        <taxon>Mycobacteriales</taxon>
        <taxon>Mycobacteriaceae</taxon>
        <taxon>Mycolicibacterium</taxon>
    </lineage>
</organism>
<name>A0A7I7QT44_9MYCO</name>
<dbReference type="GO" id="GO:0020037">
    <property type="term" value="F:heme binding"/>
    <property type="evidence" value="ECO:0007669"/>
    <property type="project" value="InterPro"/>
</dbReference>
<dbReference type="PANTHER" id="PTHR24305:SF166">
    <property type="entry name" value="CYTOCHROME P450 12A4, MITOCHONDRIAL-RELATED"/>
    <property type="match status" value="1"/>
</dbReference>
<dbReference type="CDD" id="cd02440">
    <property type="entry name" value="AdoMet_MTases"/>
    <property type="match status" value="1"/>
</dbReference>
<sequence length="689" mass="77136">MFAAMSRRYGEAFTIEMPFLGRAVVISNPALVKELFSTSPGIAQRPASGTGSLGEAFGPGSTFSLAGDELVARRKLLVPPFNGKRMRSYEDIFEAEVMREIATWPEGEEFATLEPMLRLTLGSILRAVFGAEGPILEELRELLPPLVVLAAQVVVAPQVMRRNLGRWSPGGRFLAQRRRFDELVAELIADARADPNLENRSDVLALLLQTRYDDGDVLSDEYIADELLTLVASGHETTASSLAWAIERLCRHPDLLDRLTEEVDQGGSELRAATIREVQRVRPVLDGSMRRVQQRMQLGEWVIPEGTTVVFSIRLAHDSDDNFDDATSFNPDRFLTGSASPAGWIPFGGGINRCIGAAFAHMEMDVVLRILLREFRFSPTTAPDERRHWRGVATAPGRGGRAKVFRRSLQSPEAGSPLMTTTTNTPRIKPLGTTSLFKKAMSKYWYPFLSRRWDAEDVLLINYGYEEDPPMGLPLEPTDEPHRYSVQLYHQTATQVDLTGKKVLEVSCGHGGGSSYVMRTLKPAAYTALDINPDGIAFCRTRHQLPNLDFVHGDAQDLPFEDASYDAILNVEASHGYPDFPRFLKEVERVLRPGGHFLYTDFRGKDEFAEWERALAESPLRVESKRIINPQVLRGLDGNSDRYLKLVNGKLPFVFRPFGRLFAGVPGSLMYRELERGGLSYRIYHFVKD</sequence>
<evidence type="ECO:0000256" key="4">
    <source>
        <dbReference type="PIRSR" id="PIRSR602401-1"/>
    </source>
</evidence>
<feature type="domain" description="Methyltransferase type 11" evidence="5">
    <location>
        <begin position="504"/>
        <end position="598"/>
    </location>
</feature>